<feature type="region of interest" description="Disordered" evidence="1">
    <location>
        <begin position="49"/>
        <end position="72"/>
    </location>
</feature>
<gene>
    <name evidence="2" type="ORF">IQ26_05792</name>
</gene>
<name>A0A562N3Z0_9HYPH</name>
<protein>
    <submittedName>
        <fullName evidence="2">Uncharacterized protein</fullName>
    </submittedName>
</protein>
<evidence type="ECO:0000256" key="1">
    <source>
        <dbReference type="SAM" id="MobiDB-lite"/>
    </source>
</evidence>
<evidence type="ECO:0000313" key="2">
    <source>
        <dbReference type="EMBL" id="TWI26836.1"/>
    </source>
</evidence>
<accession>A0A562N3Z0</accession>
<dbReference type="EMBL" id="VLKT01000046">
    <property type="protein sequence ID" value="TWI26836.1"/>
    <property type="molecule type" value="Genomic_DNA"/>
</dbReference>
<comment type="caution">
    <text evidence="2">The sequence shown here is derived from an EMBL/GenBank/DDBJ whole genome shotgun (WGS) entry which is preliminary data.</text>
</comment>
<keyword evidence="3" id="KW-1185">Reference proteome</keyword>
<proteinExistence type="predicted"/>
<sequence length="72" mass="8221">MRLNAASYPFGQTHKSRFPAISLLAMIRSVLVPQKLLDTLARENLGLPQTKFNEGGRKDPWPWPTRGFDRII</sequence>
<reference evidence="2 3" key="1">
    <citation type="journal article" date="2015" name="Stand. Genomic Sci.">
        <title>Genomic Encyclopedia of Bacterial and Archaeal Type Strains, Phase III: the genomes of soil and plant-associated and newly described type strains.</title>
        <authorList>
            <person name="Whitman W.B."/>
            <person name="Woyke T."/>
            <person name="Klenk H.P."/>
            <person name="Zhou Y."/>
            <person name="Lilburn T.G."/>
            <person name="Beck B.J."/>
            <person name="De Vos P."/>
            <person name="Vandamme P."/>
            <person name="Eisen J.A."/>
            <person name="Garrity G."/>
            <person name="Hugenholtz P."/>
            <person name="Kyrpides N.C."/>
        </authorList>
    </citation>
    <scope>NUCLEOTIDE SEQUENCE [LARGE SCALE GENOMIC DNA]</scope>
    <source>
        <strain evidence="2 3">CGMCC 1.2546</strain>
    </source>
</reference>
<dbReference type="AlphaFoldDB" id="A0A562N3Z0"/>
<dbReference type="Proteomes" id="UP000317122">
    <property type="component" value="Unassembled WGS sequence"/>
</dbReference>
<organism evidence="2 3">
    <name type="scientific">Mesorhizobium tianshanense</name>
    <dbReference type="NCBI Taxonomy" id="39844"/>
    <lineage>
        <taxon>Bacteria</taxon>
        <taxon>Pseudomonadati</taxon>
        <taxon>Pseudomonadota</taxon>
        <taxon>Alphaproteobacteria</taxon>
        <taxon>Hyphomicrobiales</taxon>
        <taxon>Phyllobacteriaceae</taxon>
        <taxon>Mesorhizobium</taxon>
    </lineage>
</organism>
<evidence type="ECO:0000313" key="3">
    <source>
        <dbReference type="Proteomes" id="UP000317122"/>
    </source>
</evidence>